<organism evidence="1 2">
    <name type="scientific">Pseudorhodobacter turbinis</name>
    <dbReference type="NCBI Taxonomy" id="2500533"/>
    <lineage>
        <taxon>Bacteria</taxon>
        <taxon>Pseudomonadati</taxon>
        <taxon>Pseudomonadota</taxon>
        <taxon>Alphaproteobacteria</taxon>
        <taxon>Rhodobacterales</taxon>
        <taxon>Paracoccaceae</taxon>
        <taxon>Pseudorhodobacter</taxon>
    </lineage>
</organism>
<protein>
    <recommendedName>
        <fullName evidence="3">Histidine ammonia-lyase</fullName>
    </recommendedName>
</protein>
<accession>A0A4P8EK56</accession>
<reference evidence="1 2" key="1">
    <citation type="submission" date="2019-05" db="EMBL/GenBank/DDBJ databases">
        <title>Pseudorhodobacter turbinis sp. nov., isolated from the gut of the Korean turban shell.</title>
        <authorList>
            <person name="Jeong Y.-S."/>
            <person name="Kang W.-R."/>
            <person name="Bae J.-W."/>
        </authorList>
    </citation>
    <scope>NUCLEOTIDE SEQUENCE [LARGE SCALE GENOMIC DNA]</scope>
    <source>
        <strain evidence="1 2">S12M18</strain>
        <plasmid evidence="1 2">unnamed1</plasmid>
    </source>
</reference>
<gene>
    <name evidence="1" type="ORF">EOK75_16800</name>
</gene>
<dbReference type="PANTHER" id="PTHR10362">
    <property type="entry name" value="HISTIDINE AMMONIA-LYASE"/>
    <property type="match status" value="1"/>
</dbReference>
<keyword evidence="1" id="KW-0614">Plasmid</keyword>
<evidence type="ECO:0008006" key="3">
    <source>
        <dbReference type="Google" id="ProtNLM"/>
    </source>
</evidence>
<dbReference type="GO" id="GO:0016841">
    <property type="term" value="F:ammonia-lyase activity"/>
    <property type="evidence" value="ECO:0007669"/>
    <property type="project" value="UniProtKB-ARBA"/>
</dbReference>
<dbReference type="Gene3D" id="1.10.275.10">
    <property type="entry name" value="Fumarase/aspartase (N-terminal domain)"/>
    <property type="match status" value="1"/>
</dbReference>
<dbReference type="InterPro" id="IPR024083">
    <property type="entry name" value="Fumarase/histidase_N"/>
</dbReference>
<dbReference type="KEGG" id="pseb:EOK75_16800"/>
<evidence type="ECO:0000313" key="1">
    <source>
        <dbReference type="EMBL" id="QCO57379.1"/>
    </source>
</evidence>
<dbReference type="EMBL" id="CP039965">
    <property type="protein sequence ID" value="QCO57379.1"/>
    <property type="molecule type" value="Genomic_DNA"/>
</dbReference>
<dbReference type="Pfam" id="PF00221">
    <property type="entry name" value="Lyase_aromatic"/>
    <property type="match status" value="2"/>
</dbReference>
<name>A0A4P8EK56_9RHOB</name>
<sequence>MASAERTGRSHMTLQSSGALPQIEITGSDLTIEQVVQVAHQGAGVILAPVVAEQMATGRQILEEAIARGERIYGATTSVGPRTSASLSPEHIAEFSKRLLRTHHVGHGPEASQNIVRATLCVLLNALASGRTGARMQLAQILVDALNQNKPVVMHLWGSMGQSDMSAMADIGLALFQDCELAAGEALAILNSSALATGMAAISYSALHGILRFATSVAAVSMDGFAANPSIISNTALESRHFSGAHIHGAALRTELDGSYLFEKEGPRNHQDPLCFRALPLIHGAADDSLTFAGQQIAQELNSAQCNPVISLEHRTLAATANFDMVTLCMALDVMRQAFTPVLTSATERVAKMVDTTWSGLPIGLIEDDGIGAPGFNGVALFHKSITSEARLLCAPLAGELASSSHSNAVMDRASLAVLGARRALELHTLARSIISMELMVAAQAIDMRGQKPLGKGTRQLYEFTREVVPFASGASGIPDVRRLMDHLDNAESTALADWTTEQNGTAYAAPRPQRM</sequence>
<geneLocation type="plasmid" evidence="1 2">
    <name>unnamed1</name>
</geneLocation>
<dbReference type="OrthoDB" id="7285062at2"/>
<keyword evidence="2" id="KW-1185">Reference proteome</keyword>
<dbReference type="SUPFAM" id="SSF48557">
    <property type="entry name" value="L-aspartase-like"/>
    <property type="match status" value="1"/>
</dbReference>
<dbReference type="Gene3D" id="1.20.200.10">
    <property type="entry name" value="Fumarase/aspartase (Central domain)"/>
    <property type="match status" value="1"/>
</dbReference>
<proteinExistence type="predicted"/>
<dbReference type="AlphaFoldDB" id="A0A4P8EK56"/>
<dbReference type="InterPro" id="IPR008948">
    <property type="entry name" value="L-Aspartase-like"/>
</dbReference>
<dbReference type="InterPro" id="IPR001106">
    <property type="entry name" value="Aromatic_Lyase"/>
</dbReference>
<evidence type="ECO:0000313" key="2">
    <source>
        <dbReference type="Proteomes" id="UP000298631"/>
    </source>
</evidence>
<dbReference type="Proteomes" id="UP000298631">
    <property type="component" value="Plasmid unnamed1"/>
</dbReference>